<dbReference type="AlphaFoldDB" id="A0A0T6AV02"/>
<dbReference type="OrthoDB" id="8197468at2759"/>
<gene>
    <name evidence="2" type="ORF">AMK59_8278</name>
</gene>
<accession>A0A0T6AV02</accession>
<evidence type="ECO:0000313" key="2">
    <source>
        <dbReference type="EMBL" id="KRT78884.1"/>
    </source>
</evidence>
<evidence type="ECO:0000313" key="3">
    <source>
        <dbReference type="Proteomes" id="UP000051574"/>
    </source>
</evidence>
<name>A0A0T6AV02_9SCAR</name>
<feature type="chain" id="PRO_5006668144" evidence="1">
    <location>
        <begin position="17"/>
        <end position="186"/>
    </location>
</feature>
<evidence type="ECO:0000256" key="1">
    <source>
        <dbReference type="SAM" id="SignalP"/>
    </source>
</evidence>
<dbReference type="EMBL" id="LJIG01022756">
    <property type="protein sequence ID" value="KRT78884.1"/>
    <property type="molecule type" value="Genomic_DNA"/>
</dbReference>
<feature type="non-terminal residue" evidence="2">
    <location>
        <position position="186"/>
    </location>
</feature>
<sequence>MICLVLFLALVSSAIAGYSDSTTSNNKVGTGYGYGYSGSFSGGPGVPLAPYPQFDFSNLLQQYFESLRKYHEQIAAHIISYSATTADPHNQAQAQTSLNVPSRIGAAQASNYGGYGFPGGFPAYAGFNAQTPGAGFPGFASGFSTNVDSGHEGAAASASIGPQGIHQTAAVFPENSKIPNVDNRFG</sequence>
<feature type="signal peptide" evidence="1">
    <location>
        <begin position="1"/>
        <end position="16"/>
    </location>
</feature>
<dbReference type="Proteomes" id="UP000051574">
    <property type="component" value="Unassembled WGS sequence"/>
</dbReference>
<keyword evidence="3" id="KW-1185">Reference proteome</keyword>
<reference evidence="2 3" key="1">
    <citation type="submission" date="2015-09" db="EMBL/GenBank/DDBJ databases">
        <title>Draft genome of the scarab beetle Oryctes borbonicus.</title>
        <authorList>
            <person name="Meyer J.M."/>
            <person name="Markov G.V."/>
            <person name="Baskaran P."/>
            <person name="Herrmann M."/>
            <person name="Sommer R.J."/>
            <person name="Roedelsperger C."/>
        </authorList>
    </citation>
    <scope>NUCLEOTIDE SEQUENCE [LARGE SCALE GENOMIC DNA]</scope>
    <source>
        <strain evidence="2">OB123</strain>
        <tissue evidence="2">Whole animal</tissue>
    </source>
</reference>
<comment type="caution">
    <text evidence="2">The sequence shown here is derived from an EMBL/GenBank/DDBJ whole genome shotgun (WGS) entry which is preliminary data.</text>
</comment>
<keyword evidence="1" id="KW-0732">Signal</keyword>
<organism evidence="2 3">
    <name type="scientific">Oryctes borbonicus</name>
    <dbReference type="NCBI Taxonomy" id="1629725"/>
    <lineage>
        <taxon>Eukaryota</taxon>
        <taxon>Metazoa</taxon>
        <taxon>Ecdysozoa</taxon>
        <taxon>Arthropoda</taxon>
        <taxon>Hexapoda</taxon>
        <taxon>Insecta</taxon>
        <taxon>Pterygota</taxon>
        <taxon>Neoptera</taxon>
        <taxon>Endopterygota</taxon>
        <taxon>Coleoptera</taxon>
        <taxon>Polyphaga</taxon>
        <taxon>Scarabaeiformia</taxon>
        <taxon>Scarabaeidae</taxon>
        <taxon>Dynastinae</taxon>
        <taxon>Oryctes</taxon>
    </lineage>
</organism>
<protein>
    <submittedName>
        <fullName evidence="2">Uncharacterized protein</fullName>
    </submittedName>
</protein>
<proteinExistence type="predicted"/>